<feature type="compositionally biased region" description="Low complexity" evidence="1">
    <location>
        <begin position="126"/>
        <end position="138"/>
    </location>
</feature>
<feature type="region of interest" description="Disordered" evidence="1">
    <location>
        <begin position="117"/>
        <end position="138"/>
    </location>
</feature>
<dbReference type="Proteomes" id="UP000565579">
    <property type="component" value="Unassembled WGS sequence"/>
</dbReference>
<organism evidence="2 3">
    <name type="scientific">Nonomuraea rubra</name>
    <dbReference type="NCBI Taxonomy" id="46180"/>
    <lineage>
        <taxon>Bacteria</taxon>
        <taxon>Bacillati</taxon>
        <taxon>Actinomycetota</taxon>
        <taxon>Actinomycetes</taxon>
        <taxon>Streptosporangiales</taxon>
        <taxon>Streptosporangiaceae</taxon>
        <taxon>Nonomuraea</taxon>
    </lineage>
</organism>
<protein>
    <submittedName>
        <fullName evidence="2">HKD family nuclease</fullName>
    </submittedName>
</protein>
<reference evidence="2 3" key="1">
    <citation type="submission" date="2020-08" db="EMBL/GenBank/DDBJ databases">
        <title>Sequencing the genomes of 1000 actinobacteria strains.</title>
        <authorList>
            <person name="Klenk H.-P."/>
        </authorList>
    </citation>
    <scope>NUCLEOTIDE SEQUENCE [LARGE SCALE GENOMIC DNA]</scope>
    <source>
        <strain evidence="2 3">DSM 43768</strain>
    </source>
</reference>
<gene>
    <name evidence="2" type="ORF">HD593_001863</name>
</gene>
<accession>A0A7X0NP48</accession>
<dbReference type="AlphaFoldDB" id="A0A7X0NP48"/>
<evidence type="ECO:0000313" key="3">
    <source>
        <dbReference type="Proteomes" id="UP000565579"/>
    </source>
</evidence>
<evidence type="ECO:0000313" key="2">
    <source>
        <dbReference type="EMBL" id="MBB6547068.1"/>
    </source>
</evidence>
<comment type="caution">
    <text evidence="2">The sequence shown here is derived from an EMBL/GenBank/DDBJ whole genome shotgun (WGS) entry which is preliminary data.</text>
</comment>
<dbReference type="EMBL" id="JACHMI010000001">
    <property type="protein sequence ID" value="MBB6547068.1"/>
    <property type="molecule type" value="Genomic_DNA"/>
</dbReference>
<evidence type="ECO:0000256" key="1">
    <source>
        <dbReference type="SAM" id="MobiDB-lite"/>
    </source>
</evidence>
<dbReference type="Gene3D" id="3.30.870.10">
    <property type="entry name" value="Endonuclease Chain A"/>
    <property type="match status" value="1"/>
</dbReference>
<sequence>MRCWSTGAGQPEIGHELKRELASADHVDLLCPFVKWNGVRVLAEAIEEFLQRGGRLRVVTTTYIGATDRLALDRLAAMGVEIRVSYDTRMTRLHAKTWLFRRDNGLSTATWARPTCRAPRSATDWSGTSGSPRPSSRT</sequence>
<proteinExistence type="predicted"/>
<name>A0A7X0NP48_9ACTN</name>
<keyword evidence="3" id="KW-1185">Reference proteome</keyword>